<dbReference type="Proteomes" id="UP001500902">
    <property type="component" value="Unassembled WGS sequence"/>
</dbReference>
<reference evidence="2" key="1">
    <citation type="journal article" date="2019" name="Int. J. Syst. Evol. Microbiol.">
        <title>The Global Catalogue of Microorganisms (GCM) 10K type strain sequencing project: providing services to taxonomists for standard genome sequencing and annotation.</title>
        <authorList>
            <consortium name="The Broad Institute Genomics Platform"/>
            <consortium name="The Broad Institute Genome Sequencing Center for Infectious Disease"/>
            <person name="Wu L."/>
            <person name="Ma J."/>
        </authorList>
    </citation>
    <scope>NUCLEOTIDE SEQUENCE [LARGE SCALE GENOMIC DNA]</scope>
    <source>
        <strain evidence="2">JCM 16904</strain>
    </source>
</reference>
<protein>
    <recommendedName>
        <fullName evidence="3">Sporadically distributed protein, TIGR04141 family</fullName>
    </recommendedName>
</protein>
<dbReference type="NCBIfam" id="TIGR04141">
    <property type="entry name" value="TIGR04141 family sporadically distributed protein"/>
    <property type="match status" value="1"/>
</dbReference>
<proteinExistence type="predicted"/>
<sequence>MSSTILRATVYRITGVRPTMEGMFDATTSGRLAGPGVDFHAFEIAGAPAILYYSQRSTTEPEWCPRLSQLTGLPLALLRQEAEAVLVIAADGHVYALGFGQGHLSISGIKERGFGLRCALRTVDPGQVQDVVRRAIGGFSRQDSTMAPGGIPIGVVGVRGYTELVKRLGGLIKASDLGLNHRESISVEGGDGLRLPIPLEQAKFLALLRRLNEIRDRQVRPEFESLEAIQPVGDEVLSQRLDALLDEGLRESGDIRVQLVIPADLGERRHGCRSYLIKVGSVPIVREELDLADLRGRCKVQYSRTPVAALREGRIDMCSDSEGTQSIGHTSAIRWIEATVPIGPRIYQLSDGEWYECGTVYLDSIKRRMRELVVEQPELAMLPWHPDETEEDYNKRMQRHFGPAMYVCLDRYLVRTPQHSRGRGMEACDGITDRHTLVHVKAAASSEPLGHQFNQALISTQALYEEPEARAKFSAKVSRLSGGRLTVPEDFRPEKVILAILLKDKELTPDSLYPFAQVALVYLADTLMRQYGVTVEVAAIPVESAHDTEAA</sequence>
<evidence type="ECO:0008006" key="3">
    <source>
        <dbReference type="Google" id="ProtNLM"/>
    </source>
</evidence>
<evidence type="ECO:0000313" key="1">
    <source>
        <dbReference type="EMBL" id="GAA3656344.1"/>
    </source>
</evidence>
<dbReference type="Pfam" id="PF19614">
    <property type="entry name" value="DUF6119"/>
    <property type="match status" value="1"/>
</dbReference>
<gene>
    <name evidence="1" type="ORF">GCM10022224_019320</name>
</gene>
<dbReference type="RefSeq" id="WP_344875167.1">
    <property type="nucleotide sequence ID" value="NZ_BAAAZP010000032.1"/>
</dbReference>
<evidence type="ECO:0000313" key="2">
    <source>
        <dbReference type="Proteomes" id="UP001500902"/>
    </source>
</evidence>
<name>A0ABP7BD84_9ACTN</name>
<keyword evidence="2" id="KW-1185">Reference proteome</keyword>
<dbReference type="InterPro" id="IPR026487">
    <property type="entry name" value="CHP04141"/>
</dbReference>
<accession>A0ABP7BD84</accession>
<dbReference type="EMBL" id="BAAAZP010000032">
    <property type="protein sequence ID" value="GAA3656344.1"/>
    <property type="molecule type" value="Genomic_DNA"/>
</dbReference>
<comment type="caution">
    <text evidence="1">The sequence shown here is derived from an EMBL/GenBank/DDBJ whole genome shotgun (WGS) entry which is preliminary data.</text>
</comment>
<organism evidence="1 2">
    <name type="scientific">Nonomuraea antimicrobica</name>
    <dbReference type="NCBI Taxonomy" id="561173"/>
    <lineage>
        <taxon>Bacteria</taxon>
        <taxon>Bacillati</taxon>
        <taxon>Actinomycetota</taxon>
        <taxon>Actinomycetes</taxon>
        <taxon>Streptosporangiales</taxon>
        <taxon>Streptosporangiaceae</taxon>
        <taxon>Nonomuraea</taxon>
    </lineage>
</organism>